<keyword evidence="1" id="KW-0472">Membrane</keyword>
<organism evidence="2 3">
    <name type="scientific">Elysia chlorotica</name>
    <name type="common">Eastern emerald elysia</name>
    <name type="synonym">Sea slug</name>
    <dbReference type="NCBI Taxonomy" id="188477"/>
    <lineage>
        <taxon>Eukaryota</taxon>
        <taxon>Metazoa</taxon>
        <taxon>Spiralia</taxon>
        <taxon>Lophotrochozoa</taxon>
        <taxon>Mollusca</taxon>
        <taxon>Gastropoda</taxon>
        <taxon>Heterobranchia</taxon>
        <taxon>Euthyneura</taxon>
        <taxon>Panpulmonata</taxon>
        <taxon>Sacoglossa</taxon>
        <taxon>Placobranchoidea</taxon>
        <taxon>Plakobranchidae</taxon>
        <taxon>Elysia</taxon>
    </lineage>
</organism>
<keyword evidence="1" id="KW-0812">Transmembrane</keyword>
<evidence type="ECO:0000313" key="3">
    <source>
        <dbReference type="Proteomes" id="UP000271974"/>
    </source>
</evidence>
<protein>
    <submittedName>
        <fullName evidence="2">Uncharacterized protein</fullName>
    </submittedName>
</protein>
<evidence type="ECO:0000256" key="1">
    <source>
        <dbReference type="SAM" id="Phobius"/>
    </source>
</evidence>
<sequence>MDQENDFKEGSIFVFTNKDNKTVTRQLHNTDAIVCDSADELETKAQLDLRSRKGAYTRWSIRGFYKSNRKKIVLCAKVLLLLAYLTYYVYCIRHKFGDEGSFILTGITVAIFVITTASLLHEYNVSLSIIPQSW</sequence>
<reference evidence="2 3" key="1">
    <citation type="submission" date="2019-01" db="EMBL/GenBank/DDBJ databases">
        <title>A draft genome assembly of the solar-powered sea slug Elysia chlorotica.</title>
        <authorList>
            <person name="Cai H."/>
            <person name="Li Q."/>
            <person name="Fang X."/>
            <person name="Li J."/>
            <person name="Curtis N.E."/>
            <person name="Altenburger A."/>
            <person name="Shibata T."/>
            <person name="Feng M."/>
            <person name="Maeda T."/>
            <person name="Schwartz J.A."/>
            <person name="Shigenobu S."/>
            <person name="Lundholm N."/>
            <person name="Nishiyama T."/>
            <person name="Yang H."/>
            <person name="Hasebe M."/>
            <person name="Li S."/>
            <person name="Pierce S.K."/>
            <person name="Wang J."/>
        </authorList>
    </citation>
    <scope>NUCLEOTIDE SEQUENCE [LARGE SCALE GENOMIC DNA]</scope>
    <source>
        <strain evidence="2">EC2010</strain>
        <tissue evidence="2">Whole organism of an adult</tissue>
    </source>
</reference>
<comment type="caution">
    <text evidence="2">The sequence shown here is derived from an EMBL/GenBank/DDBJ whole genome shotgun (WGS) entry which is preliminary data.</text>
</comment>
<dbReference type="Proteomes" id="UP000271974">
    <property type="component" value="Unassembled WGS sequence"/>
</dbReference>
<name>A0A3S0ZSB3_ELYCH</name>
<dbReference type="AlphaFoldDB" id="A0A3S0ZSB3"/>
<keyword evidence="3" id="KW-1185">Reference proteome</keyword>
<proteinExistence type="predicted"/>
<feature type="transmembrane region" description="Helical" evidence="1">
    <location>
        <begin position="102"/>
        <end position="120"/>
    </location>
</feature>
<gene>
    <name evidence="2" type="ORF">EGW08_010688</name>
</gene>
<feature type="non-terminal residue" evidence="2">
    <location>
        <position position="134"/>
    </location>
</feature>
<feature type="transmembrane region" description="Helical" evidence="1">
    <location>
        <begin position="72"/>
        <end position="90"/>
    </location>
</feature>
<accession>A0A3S0ZSB3</accession>
<dbReference type="EMBL" id="RQTK01000331">
    <property type="protein sequence ID" value="RUS81558.1"/>
    <property type="molecule type" value="Genomic_DNA"/>
</dbReference>
<keyword evidence="1" id="KW-1133">Transmembrane helix</keyword>
<evidence type="ECO:0000313" key="2">
    <source>
        <dbReference type="EMBL" id="RUS81558.1"/>
    </source>
</evidence>